<protein>
    <submittedName>
        <fullName evidence="2">Uncharacterized protein</fullName>
    </submittedName>
</protein>
<keyword evidence="1" id="KW-0812">Transmembrane</keyword>
<organism evidence="2 3">
    <name type="scientific">Paragonimus westermani</name>
    <dbReference type="NCBI Taxonomy" id="34504"/>
    <lineage>
        <taxon>Eukaryota</taxon>
        <taxon>Metazoa</taxon>
        <taxon>Spiralia</taxon>
        <taxon>Lophotrochozoa</taxon>
        <taxon>Platyhelminthes</taxon>
        <taxon>Trematoda</taxon>
        <taxon>Digenea</taxon>
        <taxon>Plagiorchiida</taxon>
        <taxon>Troglotremata</taxon>
        <taxon>Troglotrematidae</taxon>
        <taxon>Paragonimus</taxon>
    </lineage>
</organism>
<dbReference type="Proteomes" id="UP000324629">
    <property type="component" value="Unassembled WGS sequence"/>
</dbReference>
<proteinExistence type="predicted"/>
<gene>
    <name evidence="2" type="ORF">DEA37_0015253</name>
</gene>
<evidence type="ECO:0000313" key="2">
    <source>
        <dbReference type="EMBL" id="KAA3681967.1"/>
    </source>
</evidence>
<dbReference type="EMBL" id="QNGE01000092">
    <property type="protein sequence ID" value="KAA3681967.1"/>
    <property type="molecule type" value="Genomic_DNA"/>
</dbReference>
<sequence length="219" mass="23994">MSYVVLASSENRFPRVLTVLIRCRPLVSLPHYTVTLLFSQDDYTHLKMGDVVQDGVQIGGPPASRKPNLDCSPLQLLLLGNLVIAIVLGIVGVTQNRNALTPTLKQQLDISLAFSVIGLLSGAVAIISQVLILFDKFSKGLALPIVFVVFVGVTFICFAIATGVSYKDLVVYTGAWLLSAAWIAFVSLIMTLIFFFMDLKQVGKTLDTARTVPKYLFRR</sequence>
<accession>A0A5J4P2G1</accession>
<comment type="caution">
    <text evidence="2">The sequence shown here is derived from an EMBL/GenBank/DDBJ whole genome shotgun (WGS) entry which is preliminary data.</text>
</comment>
<evidence type="ECO:0000256" key="1">
    <source>
        <dbReference type="SAM" id="Phobius"/>
    </source>
</evidence>
<dbReference type="AlphaFoldDB" id="A0A5J4P2G1"/>
<feature type="transmembrane region" description="Helical" evidence="1">
    <location>
        <begin position="113"/>
        <end position="134"/>
    </location>
</feature>
<evidence type="ECO:0000313" key="3">
    <source>
        <dbReference type="Proteomes" id="UP000324629"/>
    </source>
</evidence>
<name>A0A5J4P2G1_9TREM</name>
<keyword evidence="3" id="KW-1185">Reference proteome</keyword>
<feature type="transmembrane region" description="Helical" evidence="1">
    <location>
        <begin position="176"/>
        <end position="196"/>
    </location>
</feature>
<feature type="transmembrane region" description="Helical" evidence="1">
    <location>
        <begin position="74"/>
        <end position="93"/>
    </location>
</feature>
<keyword evidence="1" id="KW-1133">Transmembrane helix</keyword>
<feature type="transmembrane region" description="Helical" evidence="1">
    <location>
        <begin position="141"/>
        <end position="164"/>
    </location>
</feature>
<keyword evidence="1" id="KW-0472">Membrane</keyword>
<reference evidence="2 3" key="1">
    <citation type="journal article" date="2019" name="Gigascience">
        <title>Whole-genome sequence of the oriental lung fluke Paragonimus westermani.</title>
        <authorList>
            <person name="Oey H."/>
            <person name="Zakrzewski M."/>
            <person name="Narain K."/>
            <person name="Devi K.R."/>
            <person name="Agatsuma T."/>
            <person name="Nawaratna S."/>
            <person name="Gobert G.N."/>
            <person name="Jones M.K."/>
            <person name="Ragan M.A."/>
            <person name="McManus D.P."/>
            <person name="Krause L."/>
        </authorList>
    </citation>
    <scope>NUCLEOTIDE SEQUENCE [LARGE SCALE GENOMIC DNA]</scope>
    <source>
        <strain evidence="2 3">IND2009</strain>
    </source>
</reference>